<proteinExistence type="predicted"/>
<evidence type="ECO:0000256" key="6">
    <source>
        <dbReference type="SAM" id="Coils"/>
    </source>
</evidence>
<feature type="domain" description="L-type lectin-like" evidence="8">
    <location>
        <begin position="63"/>
        <end position="289"/>
    </location>
</feature>
<feature type="transmembrane region" description="Helical" evidence="7">
    <location>
        <begin position="12"/>
        <end position="29"/>
    </location>
</feature>
<dbReference type="PROSITE" id="PS51328">
    <property type="entry name" value="L_LECTIN_LIKE"/>
    <property type="match status" value="1"/>
</dbReference>
<dbReference type="GO" id="GO:0005793">
    <property type="term" value="C:endoplasmic reticulum-Golgi intermediate compartment"/>
    <property type="evidence" value="ECO:0007669"/>
    <property type="project" value="TreeGrafter"/>
</dbReference>
<dbReference type="PANTHER" id="PTHR12223:SF45">
    <property type="entry name" value="RE50040P"/>
    <property type="match status" value="1"/>
</dbReference>
<dbReference type="GeneID" id="73471827"/>
<dbReference type="GO" id="GO:0030134">
    <property type="term" value="C:COPII-coated ER to Golgi transport vesicle"/>
    <property type="evidence" value="ECO:0007669"/>
    <property type="project" value="TreeGrafter"/>
</dbReference>
<organism evidence="9 10">
    <name type="scientific">[Candida] subhashii</name>
    <dbReference type="NCBI Taxonomy" id="561895"/>
    <lineage>
        <taxon>Eukaryota</taxon>
        <taxon>Fungi</taxon>
        <taxon>Dikarya</taxon>
        <taxon>Ascomycota</taxon>
        <taxon>Saccharomycotina</taxon>
        <taxon>Pichiomycetes</taxon>
        <taxon>Debaryomycetaceae</taxon>
        <taxon>Spathaspora</taxon>
    </lineage>
</organism>
<name>A0A8J5QG59_9ASCO</name>
<reference evidence="9 10" key="1">
    <citation type="journal article" date="2021" name="DNA Res.">
        <title>Genome analysis of Candida subhashii reveals its hybrid nature and dual mitochondrial genome conformations.</title>
        <authorList>
            <person name="Mixao V."/>
            <person name="Hegedusova E."/>
            <person name="Saus E."/>
            <person name="Pryszcz L.P."/>
            <person name="Cillingova A."/>
            <person name="Nosek J."/>
            <person name="Gabaldon T."/>
        </authorList>
    </citation>
    <scope>NUCLEOTIDE SEQUENCE [LARGE SCALE GENOMIC DNA]</scope>
    <source>
        <strain evidence="9 10">CBS 10753</strain>
    </source>
</reference>
<evidence type="ECO:0000256" key="4">
    <source>
        <dbReference type="ARBA" id="ARBA00022989"/>
    </source>
</evidence>
<comment type="caution">
    <text evidence="9">The sequence shown here is derived from an EMBL/GenBank/DDBJ whole genome shotgun (WGS) entry which is preliminary data.</text>
</comment>
<dbReference type="EMBL" id="JAGSYN010000219">
    <property type="protein sequence ID" value="KAG7661449.1"/>
    <property type="molecule type" value="Genomic_DNA"/>
</dbReference>
<evidence type="ECO:0000256" key="7">
    <source>
        <dbReference type="SAM" id="Phobius"/>
    </source>
</evidence>
<feature type="coiled-coil region" evidence="6">
    <location>
        <begin position="311"/>
        <end position="364"/>
    </location>
</feature>
<keyword evidence="10" id="KW-1185">Reference proteome</keyword>
<dbReference type="Pfam" id="PF03388">
    <property type="entry name" value="Lectin_leg-like"/>
    <property type="match status" value="1"/>
</dbReference>
<evidence type="ECO:0000259" key="8">
    <source>
        <dbReference type="PROSITE" id="PS51328"/>
    </source>
</evidence>
<feature type="transmembrane region" description="Helical" evidence="7">
    <location>
        <begin position="391"/>
        <end position="409"/>
    </location>
</feature>
<evidence type="ECO:0000256" key="3">
    <source>
        <dbReference type="ARBA" id="ARBA00022729"/>
    </source>
</evidence>
<evidence type="ECO:0000256" key="5">
    <source>
        <dbReference type="ARBA" id="ARBA00023136"/>
    </source>
</evidence>
<dbReference type="GO" id="GO:0006888">
    <property type="term" value="P:endoplasmic reticulum to Golgi vesicle-mediated transport"/>
    <property type="evidence" value="ECO:0007669"/>
    <property type="project" value="TreeGrafter"/>
</dbReference>
<keyword evidence="5 7" id="KW-0472">Membrane</keyword>
<dbReference type="Proteomes" id="UP000694255">
    <property type="component" value="Unassembled WGS sequence"/>
</dbReference>
<comment type="subcellular location">
    <subcellularLocation>
        <location evidence="1">Membrane</location>
        <topology evidence="1">Single-pass type I membrane protein</topology>
    </subcellularLocation>
</comment>
<dbReference type="AlphaFoldDB" id="A0A8J5QG59"/>
<dbReference type="RefSeq" id="XP_049261682.1">
    <property type="nucleotide sequence ID" value="XM_049409049.1"/>
</dbReference>
<dbReference type="OrthoDB" id="270293at2759"/>
<gene>
    <name evidence="9" type="ORF">J8A68_005027</name>
</gene>
<keyword evidence="4 7" id="KW-1133">Transmembrane helix</keyword>
<evidence type="ECO:0000313" key="10">
    <source>
        <dbReference type="Proteomes" id="UP000694255"/>
    </source>
</evidence>
<dbReference type="CDD" id="cd07308">
    <property type="entry name" value="lectin_leg-like"/>
    <property type="match status" value="1"/>
</dbReference>
<dbReference type="GO" id="GO:0005789">
    <property type="term" value="C:endoplasmic reticulum membrane"/>
    <property type="evidence" value="ECO:0007669"/>
    <property type="project" value="TreeGrafter"/>
</dbReference>
<sequence length="425" mass="49565">MSFVFRVKRSRPLQFLFALLTIGLIYVIYTSNFFDFSSSSTYSPEEINSLLQNKESHIVTVKKKELTNQRLSRPYLDDSHFHVKNWDLKGSTVVKNNEYIRLTSLQPHLASNMFSQKPIEAESFEMELTFHIENRKTSLIGDGMAVWFLDKPSDIGDVFGVQNGFKGLGIMLDTYKNGKRGSFPFVNLMLGDGKKQYNKGTDGYETRLAGCVAKNILNPPAGETKMRIVYIKNGYLSIDFNYFGRHEEWMNCVTLTDVKLPKVKYLGLSAETGQLYENVDILENRIFGLYKPNGDEYVESIEELTQLIHDQNEYDSEVSEAANAIKQEKQNHNRKLNKKLNSQKRKSLKRLKNAEKRIKERDRQYRLEKYGDPDATFVRRWFNRFIKTIKYTTYFTIFITLSWFAWIIIRIQKQKKKAKTIGLLD</sequence>
<protein>
    <recommendedName>
        <fullName evidence="8">L-type lectin-like domain-containing protein</fullName>
    </recommendedName>
</protein>
<evidence type="ECO:0000256" key="1">
    <source>
        <dbReference type="ARBA" id="ARBA00004479"/>
    </source>
</evidence>
<evidence type="ECO:0000256" key="2">
    <source>
        <dbReference type="ARBA" id="ARBA00022692"/>
    </source>
</evidence>
<keyword evidence="3" id="KW-0732">Signal</keyword>
<dbReference type="GO" id="GO:0005537">
    <property type="term" value="F:D-mannose binding"/>
    <property type="evidence" value="ECO:0007669"/>
    <property type="project" value="TreeGrafter"/>
</dbReference>
<keyword evidence="2 7" id="KW-0812">Transmembrane</keyword>
<dbReference type="InterPro" id="IPR051136">
    <property type="entry name" value="Intracellular_Lectin-GPT"/>
</dbReference>
<keyword evidence="6" id="KW-0175">Coiled coil</keyword>
<evidence type="ECO:0000313" key="9">
    <source>
        <dbReference type="EMBL" id="KAG7661449.1"/>
    </source>
</evidence>
<dbReference type="InterPro" id="IPR005052">
    <property type="entry name" value="Lectin_leg"/>
</dbReference>
<dbReference type="PANTHER" id="PTHR12223">
    <property type="entry name" value="VESICULAR MANNOSE-BINDING LECTIN"/>
    <property type="match status" value="1"/>
</dbReference>
<accession>A0A8J5QG59</accession>
<dbReference type="GO" id="GO:0000139">
    <property type="term" value="C:Golgi membrane"/>
    <property type="evidence" value="ECO:0007669"/>
    <property type="project" value="TreeGrafter"/>
</dbReference>